<keyword evidence="3" id="KW-1185">Reference proteome</keyword>
<dbReference type="Pfam" id="PF12802">
    <property type="entry name" value="MarR_2"/>
    <property type="match status" value="1"/>
</dbReference>
<name>T0GVN9_9SPHN</name>
<sequence>MRKTSAVDLKRSFGGMEDRAGVRFGLAGSAFLDSYASLLAPIGLTPSRVLALGFIRANPGCEQGALGRALGIRKAAAMGSAERLEADGFVERRDAADRRVRALYLTPKGESACAEAEAMATELEKAAFGWMDQDECEALLDRIDEIARRCVEWRDRQRG</sequence>
<evidence type="ECO:0000259" key="1">
    <source>
        <dbReference type="PROSITE" id="PS50995"/>
    </source>
</evidence>
<evidence type="ECO:0000313" key="2">
    <source>
        <dbReference type="EMBL" id="EQB08041.1"/>
    </source>
</evidence>
<dbReference type="SUPFAM" id="SSF46785">
    <property type="entry name" value="Winged helix' DNA-binding domain"/>
    <property type="match status" value="1"/>
</dbReference>
<dbReference type="SMART" id="SM00347">
    <property type="entry name" value="HTH_MARR"/>
    <property type="match status" value="1"/>
</dbReference>
<comment type="caution">
    <text evidence="2">The sequence shown here is derived from an EMBL/GenBank/DDBJ whole genome shotgun (WGS) entry which is preliminary data.</text>
</comment>
<protein>
    <recommendedName>
        <fullName evidence="1">HTH marR-type domain-containing protein</fullName>
    </recommendedName>
</protein>
<dbReference type="RefSeq" id="WP_021238059.1">
    <property type="nucleotide sequence ID" value="NZ_ATHO01000072.1"/>
</dbReference>
<dbReference type="Proteomes" id="UP000015525">
    <property type="component" value="Unassembled WGS sequence"/>
</dbReference>
<proteinExistence type="predicted"/>
<dbReference type="AlphaFoldDB" id="T0GVN9"/>
<feature type="domain" description="HTH marR-type" evidence="1">
    <location>
        <begin position="1"/>
        <end position="148"/>
    </location>
</feature>
<gene>
    <name evidence="2" type="ORF">L288_08930</name>
</gene>
<reference evidence="2 3" key="1">
    <citation type="journal article" date="2013" name="Genome Announc.">
        <title>Draft Genome Sequence of Sphingobium quisquiliarum Strain P25T, a Novel Hexachlorocyclohexane (HCH)-Degrading Bacterium Isolated from an HCH Dumpsite.</title>
        <authorList>
            <person name="Kumar Singh A."/>
            <person name="Sangwan N."/>
            <person name="Sharma A."/>
            <person name="Gupta V."/>
            <person name="Khurana J.P."/>
            <person name="Lal R."/>
        </authorList>
    </citation>
    <scope>NUCLEOTIDE SEQUENCE [LARGE SCALE GENOMIC DNA]</scope>
    <source>
        <strain evidence="2 3">P25</strain>
    </source>
</reference>
<accession>T0GVN9</accession>
<dbReference type="InterPro" id="IPR036388">
    <property type="entry name" value="WH-like_DNA-bd_sf"/>
</dbReference>
<dbReference type="InterPro" id="IPR039422">
    <property type="entry name" value="MarR/SlyA-like"/>
</dbReference>
<dbReference type="InterPro" id="IPR000835">
    <property type="entry name" value="HTH_MarR-typ"/>
</dbReference>
<dbReference type="GO" id="GO:0003700">
    <property type="term" value="F:DNA-binding transcription factor activity"/>
    <property type="evidence" value="ECO:0007669"/>
    <property type="project" value="InterPro"/>
</dbReference>
<dbReference type="EMBL" id="ATHO01000072">
    <property type="protein sequence ID" value="EQB08041.1"/>
    <property type="molecule type" value="Genomic_DNA"/>
</dbReference>
<dbReference type="PANTHER" id="PTHR33164">
    <property type="entry name" value="TRANSCRIPTIONAL REGULATOR, MARR FAMILY"/>
    <property type="match status" value="1"/>
</dbReference>
<dbReference type="PATRIC" id="fig|1329909.3.peg.1727"/>
<organism evidence="2 3">
    <name type="scientific">Sphingobium quisquiliarum P25</name>
    <dbReference type="NCBI Taxonomy" id="1329909"/>
    <lineage>
        <taxon>Bacteria</taxon>
        <taxon>Pseudomonadati</taxon>
        <taxon>Pseudomonadota</taxon>
        <taxon>Alphaproteobacteria</taxon>
        <taxon>Sphingomonadales</taxon>
        <taxon>Sphingomonadaceae</taxon>
        <taxon>Sphingobium</taxon>
    </lineage>
</organism>
<dbReference type="Gene3D" id="1.10.10.10">
    <property type="entry name" value="Winged helix-like DNA-binding domain superfamily/Winged helix DNA-binding domain"/>
    <property type="match status" value="1"/>
</dbReference>
<evidence type="ECO:0000313" key="3">
    <source>
        <dbReference type="Proteomes" id="UP000015525"/>
    </source>
</evidence>
<dbReference type="GO" id="GO:0006950">
    <property type="term" value="P:response to stress"/>
    <property type="evidence" value="ECO:0007669"/>
    <property type="project" value="TreeGrafter"/>
</dbReference>
<dbReference type="InterPro" id="IPR036390">
    <property type="entry name" value="WH_DNA-bd_sf"/>
</dbReference>
<dbReference type="PROSITE" id="PS50995">
    <property type="entry name" value="HTH_MARR_2"/>
    <property type="match status" value="1"/>
</dbReference>
<dbReference type="PANTHER" id="PTHR33164:SF57">
    <property type="entry name" value="MARR-FAMILY TRANSCRIPTIONAL REGULATOR"/>
    <property type="match status" value="1"/>
</dbReference>